<proteinExistence type="predicted"/>
<evidence type="ECO:0000256" key="7">
    <source>
        <dbReference type="ARBA" id="ARBA00022840"/>
    </source>
</evidence>
<feature type="domain" description="Histidine kinase/HSP90-like ATPase" evidence="10">
    <location>
        <begin position="313"/>
        <end position="419"/>
    </location>
</feature>
<name>A0ABT8EVY7_9ACTN</name>
<sequence length="428" mass="45630">MTTVGTPPPAWQRWVPDASAAVAALALGVLEVRSVLPDEHAAAYVVVLAVAAGVGLSRALPAAALGAAWFAGAVQVTAGVGAMTVEVLLAVVAFGCARWGSAVTVWLSGLSMPLGALIAVLWLDSNLVYRALDLIGVRLLAQTAYRGGDWRIPASLLIFALLATPWLLGLALRFLDRARRSRDSQVVAEAERDQAEEIARLREDQARLARDVHDVVGHSLAVILAQAESAQYLPEADTEALRRTMANIATSARTSLQDVRQVLSSPDGRPAASGQHGDLDALVEGVRASGHEVVSTEVGAPRPLPPELEVVAFRVLQEMLTNAIRHGRRDEPVLVERHWEGELRLEVRNVVGDQAGPGAPDGARDLETRPLASVDLAELRAQATAGHGLEGMRRRLEAVGGRLDVRRREEPGGATFTATAWVPLRAVR</sequence>
<organism evidence="12 13">
    <name type="scientific">Nocardioides abyssi</name>
    <dbReference type="NCBI Taxonomy" id="3058370"/>
    <lineage>
        <taxon>Bacteria</taxon>
        <taxon>Bacillati</taxon>
        <taxon>Actinomycetota</taxon>
        <taxon>Actinomycetes</taxon>
        <taxon>Propionibacteriales</taxon>
        <taxon>Nocardioidaceae</taxon>
        <taxon>Nocardioides</taxon>
    </lineage>
</organism>
<evidence type="ECO:0000256" key="3">
    <source>
        <dbReference type="ARBA" id="ARBA00022553"/>
    </source>
</evidence>
<dbReference type="InterPro" id="IPR011712">
    <property type="entry name" value="Sig_transdc_His_kin_sub3_dim/P"/>
</dbReference>
<keyword evidence="3" id="KW-0597">Phosphoprotein</keyword>
<dbReference type="SUPFAM" id="SSF55874">
    <property type="entry name" value="ATPase domain of HSP90 chaperone/DNA topoisomerase II/histidine kinase"/>
    <property type="match status" value="1"/>
</dbReference>
<feature type="transmembrane region" description="Helical" evidence="9">
    <location>
        <begin position="18"/>
        <end position="36"/>
    </location>
</feature>
<feature type="transmembrane region" description="Helical" evidence="9">
    <location>
        <begin position="76"/>
        <end position="96"/>
    </location>
</feature>
<gene>
    <name evidence="12" type="ORF">QWY29_13160</name>
</gene>
<reference evidence="12" key="1">
    <citation type="submission" date="2023-06" db="EMBL/GenBank/DDBJ databases">
        <title>Draft genome sequence of Nocardioides sp. SOB72.</title>
        <authorList>
            <person name="Zhang G."/>
        </authorList>
    </citation>
    <scope>NUCLEOTIDE SEQUENCE</scope>
    <source>
        <strain evidence="12">SOB72</strain>
    </source>
</reference>
<evidence type="ECO:0000256" key="8">
    <source>
        <dbReference type="ARBA" id="ARBA00023012"/>
    </source>
</evidence>
<dbReference type="GO" id="GO:0016301">
    <property type="term" value="F:kinase activity"/>
    <property type="evidence" value="ECO:0007669"/>
    <property type="project" value="UniProtKB-KW"/>
</dbReference>
<dbReference type="EC" id="2.7.13.3" evidence="2"/>
<dbReference type="InterPro" id="IPR050482">
    <property type="entry name" value="Sensor_HK_TwoCompSys"/>
</dbReference>
<evidence type="ECO:0000256" key="5">
    <source>
        <dbReference type="ARBA" id="ARBA00022741"/>
    </source>
</evidence>
<accession>A0ABT8EVY7</accession>
<evidence type="ECO:0000256" key="1">
    <source>
        <dbReference type="ARBA" id="ARBA00000085"/>
    </source>
</evidence>
<evidence type="ECO:0000313" key="12">
    <source>
        <dbReference type="EMBL" id="MDN4162308.1"/>
    </source>
</evidence>
<dbReference type="Gene3D" id="1.20.5.1930">
    <property type="match status" value="1"/>
</dbReference>
<feature type="transmembrane region" description="Helical" evidence="9">
    <location>
        <begin position="43"/>
        <end position="70"/>
    </location>
</feature>
<evidence type="ECO:0000313" key="13">
    <source>
        <dbReference type="Proteomes" id="UP001168537"/>
    </source>
</evidence>
<keyword evidence="7" id="KW-0067">ATP-binding</keyword>
<feature type="domain" description="Signal transduction histidine kinase subgroup 3 dimerisation and phosphoacceptor" evidence="11">
    <location>
        <begin position="206"/>
        <end position="264"/>
    </location>
</feature>
<dbReference type="Gene3D" id="3.30.565.10">
    <property type="entry name" value="Histidine kinase-like ATPase, C-terminal domain"/>
    <property type="match status" value="1"/>
</dbReference>
<keyword evidence="8" id="KW-0902">Two-component regulatory system</keyword>
<comment type="catalytic activity">
    <reaction evidence="1">
        <text>ATP + protein L-histidine = ADP + protein N-phospho-L-histidine.</text>
        <dbReference type="EC" id="2.7.13.3"/>
    </reaction>
</comment>
<dbReference type="InterPro" id="IPR003594">
    <property type="entry name" value="HATPase_dom"/>
</dbReference>
<evidence type="ECO:0000256" key="9">
    <source>
        <dbReference type="SAM" id="Phobius"/>
    </source>
</evidence>
<evidence type="ECO:0000256" key="4">
    <source>
        <dbReference type="ARBA" id="ARBA00022679"/>
    </source>
</evidence>
<protein>
    <recommendedName>
        <fullName evidence="2">histidine kinase</fullName>
        <ecNumber evidence="2">2.7.13.3</ecNumber>
    </recommendedName>
</protein>
<dbReference type="PANTHER" id="PTHR24421:SF10">
    <property type="entry name" value="NITRATE_NITRITE SENSOR PROTEIN NARQ"/>
    <property type="match status" value="1"/>
</dbReference>
<feature type="transmembrane region" description="Helical" evidence="9">
    <location>
        <begin position="154"/>
        <end position="175"/>
    </location>
</feature>
<dbReference type="RefSeq" id="WP_300961476.1">
    <property type="nucleotide sequence ID" value="NZ_JAUHJR010000005.1"/>
</dbReference>
<keyword evidence="9" id="KW-0472">Membrane</keyword>
<evidence type="ECO:0000256" key="2">
    <source>
        <dbReference type="ARBA" id="ARBA00012438"/>
    </source>
</evidence>
<comment type="caution">
    <text evidence="12">The sequence shown here is derived from an EMBL/GenBank/DDBJ whole genome shotgun (WGS) entry which is preliminary data.</text>
</comment>
<feature type="transmembrane region" description="Helical" evidence="9">
    <location>
        <begin position="103"/>
        <end position="123"/>
    </location>
</feature>
<dbReference type="PANTHER" id="PTHR24421">
    <property type="entry name" value="NITRATE/NITRITE SENSOR PROTEIN NARX-RELATED"/>
    <property type="match status" value="1"/>
</dbReference>
<dbReference type="EMBL" id="JAUHJR010000005">
    <property type="protein sequence ID" value="MDN4162308.1"/>
    <property type="molecule type" value="Genomic_DNA"/>
</dbReference>
<keyword evidence="9" id="KW-0812">Transmembrane</keyword>
<dbReference type="Pfam" id="PF02518">
    <property type="entry name" value="HATPase_c"/>
    <property type="match status" value="1"/>
</dbReference>
<keyword evidence="13" id="KW-1185">Reference proteome</keyword>
<keyword evidence="5" id="KW-0547">Nucleotide-binding</keyword>
<dbReference type="Pfam" id="PF07730">
    <property type="entry name" value="HisKA_3"/>
    <property type="match status" value="1"/>
</dbReference>
<dbReference type="InterPro" id="IPR036890">
    <property type="entry name" value="HATPase_C_sf"/>
</dbReference>
<keyword evidence="4" id="KW-0808">Transferase</keyword>
<evidence type="ECO:0000256" key="6">
    <source>
        <dbReference type="ARBA" id="ARBA00022777"/>
    </source>
</evidence>
<evidence type="ECO:0000259" key="10">
    <source>
        <dbReference type="Pfam" id="PF02518"/>
    </source>
</evidence>
<dbReference type="Proteomes" id="UP001168537">
    <property type="component" value="Unassembled WGS sequence"/>
</dbReference>
<evidence type="ECO:0000259" key="11">
    <source>
        <dbReference type="Pfam" id="PF07730"/>
    </source>
</evidence>
<keyword evidence="6 12" id="KW-0418">Kinase</keyword>
<keyword evidence="9" id="KW-1133">Transmembrane helix</keyword>